<accession>A0A645FWN8</accession>
<sequence>MTVDRGHHDGIGACFNRSINIFILAHHHPEVDYVKIMSGKNAIQNFITYCMAVSTDDANNKCRFLHG</sequence>
<organism evidence="1">
    <name type="scientific">bioreactor metagenome</name>
    <dbReference type="NCBI Taxonomy" id="1076179"/>
    <lineage>
        <taxon>unclassified sequences</taxon>
        <taxon>metagenomes</taxon>
        <taxon>ecological metagenomes</taxon>
    </lineage>
</organism>
<dbReference type="AlphaFoldDB" id="A0A645FWN8"/>
<proteinExistence type="predicted"/>
<name>A0A645FWN8_9ZZZZ</name>
<dbReference type="EMBL" id="VSSQ01065372">
    <property type="protein sequence ID" value="MPN18112.1"/>
    <property type="molecule type" value="Genomic_DNA"/>
</dbReference>
<reference evidence="1" key="1">
    <citation type="submission" date="2019-08" db="EMBL/GenBank/DDBJ databases">
        <authorList>
            <person name="Kucharzyk K."/>
            <person name="Murdoch R.W."/>
            <person name="Higgins S."/>
            <person name="Loffler F."/>
        </authorList>
    </citation>
    <scope>NUCLEOTIDE SEQUENCE</scope>
</reference>
<gene>
    <name evidence="1" type="ORF">SDC9_165470</name>
</gene>
<comment type="caution">
    <text evidence="1">The sequence shown here is derived from an EMBL/GenBank/DDBJ whole genome shotgun (WGS) entry which is preliminary data.</text>
</comment>
<evidence type="ECO:0000313" key="1">
    <source>
        <dbReference type="EMBL" id="MPN18112.1"/>
    </source>
</evidence>
<protein>
    <submittedName>
        <fullName evidence="1">Uncharacterized protein</fullName>
    </submittedName>
</protein>